<dbReference type="GO" id="GO:0008180">
    <property type="term" value="C:COP9 signalosome"/>
    <property type="evidence" value="ECO:0007669"/>
    <property type="project" value="EnsemblFungi"/>
</dbReference>
<dbReference type="eggNOG" id="ENOG502RXR9">
    <property type="taxonomic scope" value="Eukaryota"/>
</dbReference>
<dbReference type="AlphaFoldDB" id="G0WEG7"/>
<organism evidence="1 2">
    <name type="scientific">Naumovozyma dairenensis (strain ATCC 10597 / BCRC 20456 / CBS 421 / NBRC 0211 / NRRL Y-12639)</name>
    <name type="common">Saccharomyces dairenensis</name>
    <dbReference type="NCBI Taxonomy" id="1071378"/>
    <lineage>
        <taxon>Eukaryota</taxon>
        <taxon>Fungi</taxon>
        <taxon>Dikarya</taxon>
        <taxon>Ascomycota</taxon>
        <taxon>Saccharomycotina</taxon>
        <taxon>Saccharomycetes</taxon>
        <taxon>Saccharomycetales</taxon>
        <taxon>Saccharomycetaceae</taxon>
        <taxon>Naumovozyma</taxon>
    </lineage>
</organism>
<evidence type="ECO:0008006" key="3">
    <source>
        <dbReference type="Google" id="ProtNLM"/>
    </source>
</evidence>
<dbReference type="RefSeq" id="XP_003671421.2">
    <property type="nucleotide sequence ID" value="XM_003671373.2"/>
</dbReference>
<dbReference type="EMBL" id="HE580273">
    <property type="protein sequence ID" value="CCD26178.2"/>
    <property type="molecule type" value="Genomic_DNA"/>
</dbReference>
<dbReference type="GO" id="GO:0000338">
    <property type="term" value="P:protein deneddylation"/>
    <property type="evidence" value="ECO:0007669"/>
    <property type="project" value="EnsemblFungi"/>
</dbReference>
<dbReference type="GO" id="GO:0071444">
    <property type="term" value="P:cellular response to pheromone"/>
    <property type="evidence" value="ECO:0007669"/>
    <property type="project" value="EnsemblFungi"/>
</dbReference>
<accession>G0WEG7</accession>
<dbReference type="STRING" id="1071378.G0WEG7"/>
<name>G0WEG7_NAUDC</name>
<gene>
    <name evidence="1" type="primary">NDAI0G04010</name>
    <name evidence="1" type="ordered locus">NDAI_0G04010</name>
</gene>
<evidence type="ECO:0000313" key="1">
    <source>
        <dbReference type="EMBL" id="CCD26178.2"/>
    </source>
</evidence>
<dbReference type="OrthoDB" id="4047547at2759"/>
<sequence>MPEEYEDYDDFMMSDDESMNIDDIAFESDEGQQEHHTVGSSKETETTRYFPNIEYAYNTGLAFLDDREFEKAREQFIDVYKTVIDILPDDKEPVIIQFGFQALNQIISCWINEIPYNGMSGQIVSEIIRTCECLCDFIAVNNDDHDTNNLAKNLGNTFTTLFYSNSRIFLFDLGSLDCSAVKLRMELQSAIVSIFLNSSCLHKKFVPLLQVKGRVSSIWYDCLTTGYYSESDLSSLRSIRVIDNETEKYTEDLKIEITTVILQCYILEFLKAGDIKEAGYFKESISILDKLASKSLSVSQTPEVMLILHFSQGIMLLMTKRPDINSSIQTSVFWRMREAREAFLRSLKHLEELGRNQDKTPHLFHDIILAGFTFTSMILLKVGKEELDPFEFEQVRILGNQDIIDNIQLIYVNFMNLDLMGLFNSLNCMKEINFILHHLVSDIYELAQSLVLWTKIAVVYSCISIPDLENKLKLNEYKVPTRDDILTLLMQSILKGEAMVFYKLDLRKDLVYFGAMYKKQLTMYGKESFRLMNQNKRKPAEAKECESLASLSDFEYANNVGLFTVPRKLTKKSNITEFFEALKEARENIIYIDNAQHKSFNKLYPKDMKFTDKYMNLVDLMAPRIHD</sequence>
<evidence type="ECO:0000313" key="2">
    <source>
        <dbReference type="Proteomes" id="UP000000689"/>
    </source>
</evidence>
<keyword evidence="2" id="KW-1185">Reference proteome</keyword>
<dbReference type="KEGG" id="ndi:NDAI_0G04010"/>
<reference evidence="1 2" key="1">
    <citation type="journal article" date="2011" name="Proc. Natl. Acad. Sci. U.S.A.">
        <title>Evolutionary erosion of yeast sex chromosomes by mating-type switching accidents.</title>
        <authorList>
            <person name="Gordon J.L."/>
            <person name="Armisen D."/>
            <person name="Proux-Wera E."/>
            <person name="Oheigeartaigh S.S."/>
            <person name="Byrne K.P."/>
            <person name="Wolfe K.H."/>
        </authorList>
    </citation>
    <scope>NUCLEOTIDE SEQUENCE [LARGE SCALE GENOMIC DNA]</scope>
    <source>
        <strain evidence="2">ATCC 10597 / BCRC 20456 / CBS 421 / NBRC 0211 / NRRL Y-12639</strain>
    </source>
</reference>
<dbReference type="GeneID" id="11495677"/>
<proteinExistence type="predicted"/>
<dbReference type="GO" id="GO:0000747">
    <property type="term" value="P:conjugation with cellular fusion"/>
    <property type="evidence" value="ECO:0007669"/>
    <property type="project" value="EnsemblFungi"/>
</dbReference>
<dbReference type="Proteomes" id="UP000000689">
    <property type="component" value="Chromosome 7"/>
</dbReference>
<dbReference type="OMA" id="DFMMSDD"/>
<protein>
    <recommendedName>
        <fullName evidence="3">PCI domain-containing protein</fullName>
    </recommendedName>
</protein>
<dbReference type="HOGENOM" id="CLU_031729_0_0_1"/>